<dbReference type="GO" id="GO:0016787">
    <property type="term" value="F:hydrolase activity"/>
    <property type="evidence" value="ECO:0007669"/>
    <property type="project" value="UniProtKB-KW"/>
</dbReference>
<dbReference type="InterPro" id="IPR013527">
    <property type="entry name" value="YicC-like_N"/>
</dbReference>
<keyword evidence="4" id="KW-0378">Hydrolase</keyword>
<dbReference type="PANTHER" id="PTHR30636:SF3">
    <property type="entry name" value="UPF0701 PROTEIN YICC"/>
    <property type="match status" value="1"/>
</dbReference>
<feature type="domain" description="Endoribonuclease YicC-like N-terminal" evidence="7">
    <location>
        <begin position="4"/>
        <end position="158"/>
    </location>
</feature>
<dbReference type="Proteomes" id="UP000593594">
    <property type="component" value="Chromosome"/>
</dbReference>
<proteinExistence type="inferred from homology"/>
<keyword evidence="6" id="KW-0175">Coiled coil</keyword>
<evidence type="ECO:0000313" key="9">
    <source>
        <dbReference type="EMBL" id="QPC44699.1"/>
    </source>
</evidence>
<name>A0A7S8HDP3_9HYPH</name>
<evidence type="ECO:0000256" key="5">
    <source>
        <dbReference type="ARBA" id="ARBA00035648"/>
    </source>
</evidence>
<keyword evidence="3" id="KW-0255">Endonuclease</keyword>
<evidence type="ECO:0000259" key="8">
    <source>
        <dbReference type="Pfam" id="PF08340"/>
    </source>
</evidence>
<evidence type="ECO:0000256" key="6">
    <source>
        <dbReference type="SAM" id="Coils"/>
    </source>
</evidence>
<organism evidence="9 10">
    <name type="scientific">Kaustia mangrovi</name>
    <dbReference type="NCBI Taxonomy" id="2593653"/>
    <lineage>
        <taxon>Bacteria</taxon>
        <taxon>Pseudomonadati</taxon>
        <taxon>Pseudomonadota</taxon>
        <taxon>Alphaproteobacteria</taxon>
        <taxon>Hyphomicrobiales</taxon>
        <taxon>Parvibaculaceae</taxon>
        <taxon>Kaustia</taxon>
    </lineage>
</organism>
<evidence type="ECO:0000313" key="10">
    <source>
        <dbReference type="Proteomes" id="UP000593594"/>
    </source>
</evidence>
<dbReference type="KEGG" id="kmn:HW532_19525"/>
<feature type="domain" description="Endoribonuclease YicC-like C-terminal" evidence="8">
    <location>
        <begin position="181"/>
        <end position="295"/>
    </location>
</feature>
<evidence type="ECO:0000256" key="3">
    <source>
        <dbReference type="ARBA" id="ARBA00022759"/>
    </source>
</evidence>
<dbReference type="Pfam" id="PF03755">
    <property type="entry name" value="YicC-like_N"/>
    <property type="match status" value="1"/>
</dbReference>
<dbReference type="EMBL" id="CP058214">
    <property type="protein sequence ID" value="QPC44699.1"/>
    <property type="molecule type" value="Genomic_DNA"/>
</dbReference>
<comment type="cofactor">
    <cofactor evidence="1">
        <name>a divalent metal cation</name>
        <dbReference type="ChEBI" id="CHEBI:60240"/>
    </cofactor>
</comment>
<evidence type="ECO:0000256" key="2">
    <source>
        <dbReference type="ARBA" id="ARBA00022722"/>
    </source>
</evidence>
<feature type="coiled-coil region" evidence="6">
    <location>
        <begin position="187"/>
        <end position="239"/>
    </location>
</feature>
<keyword evidence="2" id="KW-0540">Nuclease</keyword>
<sequence>MTLSSMTGFARADGADGDFRWHWEVRSVNGKGLDARSRLPAGYERLEVEVRAAVARHLNRGNCQIGLQIDRTGGGADLVVNEAALERVLAVVERLKGRVEAEPPRLDGLLSLRGVLELADTEEDEADRERRDGLLIETLNEALAALVAARASEGAELERVLGEQIDTIERLARDARDCPAATPEAIRARLEDQIARLMDTGADLDADRLHQEAMLLAARADITEEIDRLLAHIEAARALISGDGPAGRRLDFLAQEFNREANTICSKSNDRALTAIGLELKAVIDRMREQVQNIE</sequence>
<evidence type="ECO:0000256" key="1">
    <source>
        <dbReference type="ARBA" id="ARBA00001968"/>
    </source>
</evidence>
<dbReference type="InterPro" id="IPR013551">
    <property type="entry name" value="YicC-like_C"/>
</dbReference>
<evidence type="ECO:0000259" key="7">
    <source>
        <dbReference type="Pfam" id="PF03755"/>
    </source>
</evidence>
<dbReference type="PANTHER" id="PTHR30636">
    <property type="entry name" value="UPF0701 PROTEIN YICC"/>
    <property type="match status" value="1"/>
</dbReference>
<dbReference type="InterPro" id="IPR005229">
    <property type="entry name" value="YicC/YloC-like"/>
</dbReference>
<protein>
    <submittedName>
        <fullName evidence="9">YicC family protein</fullName>
    </submittedName>
</protein>
<accession>A0A7S8HDP3</accession>
<comment type="similarity">
    <text evidence="5">Belongs to the YicC/YloC family.</text>
</comment>
<dbReference type="GO" id="GO:0004521">
    <property type="term" value="F:RNA endonuclease activity"/>
    <property type="evidence" value="ECO:0007669"/>
    <property type="project" value="InterPro"/>
</dbReference>
<keyword evidence="10" id="KW-1185">Reference proteome</keyword>
<dbReference type="NCBIfam" id="TIGR00255">
    <property type="entry name" value="YicC/YloC family endoribonuclease"/>
    <property type="match status" value="1"/>
</dbReference>
<dbReference type="RefSeq" id="WP_213162068.1">
    <property type="nucleotide sequence ID" value="NZ_CP058214.1"/>
</dbReference>
<dbReference type="AlphaFoldDB" id="A0A7S8HDP3"/>
<gene>
    <name evidence="9" type="ORF">HW532_19525</name>
</gene>
<evidence type="ECO:0000256" key="4">
    <source>
        <dbReference type="ARBA" id="ARBA00022801"/>
    </source>
</evidence>
<dbReference type="Pfam" id="PF08340">
    <property type="entry name" value="YicC-like_C"/>
    <property type="match status" value="1"/>
</dbReference>
<reference evidence="9 10" key="1">
    <citation type="submission" date="2020-06" db="EMBL/GenBank/DDBJ databases">
        <title>Genome sequence of 2 isolates from Red Sea Mangroves.</title>
        <authorList>
            <person name="Sefrji F."/>
            <person name="Michoud G."/>
            <person name="Merlino G."/>
            <person name="Daffonchio D."/>
        </authorList>
    </citation>
    <scope>NUCLEOTIDE SEQUENCE [LARGE SCALE GENOMIC DNA]</scope>
    <source>
        <strain evidence="9 10">R1DC25</strain>
    </source>
</reference>